<sequence length="823" mass="92194">MLVESEVRETAYKFVAYSAVTFSLAAIVAVFITLPMANNYINNVSQRSDVGDERVSSLSSEDSLLLQLSQHPNATRFKRQTAQCEGCCLPGLPGPPGLPGRNGIPGRPGAPGAPGFPGRPPAICEEVTEPPCIPCPPGEPGPPGPNGDPGNNGPVGHPGRPGNDGPPGPQDLQDHKDRREIWVEMVREVIQVDLQFLPQLCLGILDPLEKLDLKDYLESQESQAEVVLRDHQDHKDLPVLPGQLDHLDIQESRANQDSQDNKENEEFALNIALWTVVFSLKMEPDTASLLLLYVVATSVSGITEESVRELAQQFANLSASTDSVLEKFKQVSEQSQSFSQLIESATIFSKNDFAIDNSELNATEDLRNLFLGLETGSKVKQLVYKGDTVLDVMSNYSMNIETKIHEWALLFQKAFTSYSLGETMDRQKIIERCSNSESPFESLTWLNLVANKYCNVPTIVETSIYAQVHKFFRLLEAQINRFGRQLKGFNGYVKRKQEVIDRFTALNNYDAALAIISELHSELVRPSRIYYDLGYVIDQIEDIIRKVPKNQHICILKWSVEKSEFDRNCVMTLANKIRINLVQLQLITGFCFAFGNNASKEISEMVEGISDKVRHYVPDKLDSAWPEVIGELAETTLGNVDLFDSSQYNWTANAIKDVLNVREAEKYCHQVLITPNWDTLTYFYSICDPSVCIQIKNVKAVNLVITRFKKNEPSVADRANSWFGVVKDNITQIISDNWKTDSLAWLLGQIDQKVKHIGSKTHFRTVVFIRNSKFRAKDGIVPIGLALETNIQGTSTASSVQFFNPGVWTSLQNAERFVLYFFL</sequence>
<feature type="compositionally biased region" description="Pro residues" evidence="2">
    <location>
        <begin position="135"/>
        <end position="146"/>
    </location>
</feature>
<evidence type="ECO:0000256" key="1">
    <source>
        <dbReference type="ARBA" id="ARBA00022737"/>
    </source>
</evidence>
<feature type="region of interest" description="Disordered" evidence="2">
    <location>
        <begin position="135"/>
        <end position="174"/>
    </location>
</feature>
<organism evidence="5 6">
    <name type="scientific">Ditylenchus dipsaci</name>
    <dbReference type="NCBI Taxonomy" id="166011"/>
    <lineage>
        <taxon>Eukaryota</taxon>
        <taxon>Metazoa</taxon>
        <taxon>Ecdysozoa</taxon>
        <taxon>Nematoda</taxon>
        <taxon>Chromadorea</taxon>
        <taxon>Rhabditida</taxon>
        <taxon>Tylenchina</taxon>
        <taxon>Tylenchomorpha</taxon>
        <taxon>Sphaerularioidea</taxon>
        <taxon>Anguinidae</taxon>
        <taxon>Anguininae</taxon>
        <taxon>Ditylenchus</taxon>
    </lineage>
</organism>
<evidence type="ECO:0000313" key="5">
    <source>
        <dbReference type="Proteomes" id="UP000887574"/>
    </source>
</evidence>
<evidence type="ECO:0000256" key="3">
    <source>
        <dbReference type="SAM" id="Phobius"/>
    </source>
</evidence>
<dbReference type="PANTHER" id="PTHR24637">
    <property type="entry name" value="COLLAGEN"/>
    <property type="match status" value="1"/>
</dbReference>
<dbReference type="SMART" id="SM01088">
    <property type="entry name" value="Col_cuticle_N"/>
    <property type="match status" value="1"/>
</dbReference>
<protein>
    <submittedName>
        <fullName evidence="6">Nematode cuticle collagen N-terminal domain-containing protein</fullName>
    </submittedName>
</protein>
<keyword evidence="3" id="KW-1133">Transmembrane helix</keyword>
<accession>A0A915DA24</accession>
<feature type="region of interest" description="Disordered" evidence="2">
    <location>
        <begin position="98"/>
        <end position="123"/>
    </location>
</feature>
<keyword evidence="5" id="KW-1185">Reference proteome</keyword>
<dbReference type="WBParaSite" id="jg17241">
    <property type="protein sequence ID" value="jg17241"/>
    <property type="gene ID" value="jg17241"/>
</dbReference>
<reference evidence="6" key="1">
    <citation type="submission" date="2022-11" db="UniProtKB">
        <authorList>
            <consortium name="WormBaseParasite"/>
        </authorList>
    </citation>
    <scope>IDENTIFICATION</scope>
</reference>
<dbReference type="GO" id="GO:0042302">
    <property type="term" value="F:structural constituent of cuticle"/>
    <property type="evidence" value="ECO:0007669"/>
    <property type="project" value="InterPro"/>
</dbReference>
<dbReference type="Proteomes" id="UP000887574">
    <property type="component" value="Unplaced"/>
</dbReference>
<proteinExistence type="predicted"/>
<keyword evidence="3" id="KW-0472">Membrane</keyword>
<keyword evidence="3" id="KW-0812">Transmembrane</keyword>
<dbReference type="InterPro" id="IPR002486">
    <property type="entry name" value="Col_cuticle_N"/>
</dbReference>
<evidence type="ECO:0000259" key="4">
    <source>
        <dbReference type="SMART" id="SM01088"/>
    </source>
</evidence>
<evidence type="ECO:0000256" key="2">
    <source>
        <dbReference type="SAM" id="MobiDB-lite"/>
    </source>
</evidence>
<evidence type="ECO:0000313" key="6">
    <source>
        <dbReference type="WBParaSite" id="jg17241"/>
    </source>
</evidence>
<dbReference type="Pfam" id="PF01484">
    <property type="entry name" value="Col_cuticle_N"/>
    <property type="match status" value="1"/>
</dbReference>
<keyword evidence="1" id="KW-0677">Repeat</keyword>
<feature type="domain" description="Nematode cuticle collagen N-terminal" evidence="4">
    <location>
        <begin position="14"/>
        <end position="185"/>
    </location>
</feature>
<dbReference type="AlphaFoldDB" id="A0A915DA24"/>
<name>A0A915DA24_9BILA</name>
<feature type="transmembrane region" description="Helical" evidence="3">
    <location>
        <begin position="14"/>
        <end position="37"/>
    </location>
</feature>
<feature type="compositionally biased region" description="Low complexity" evidence="2">
    <location>
        <begin position="148"/>
        <end position="163"/>
    </location>
</feature>
<dbReference type="PANTHER" id="PTHR24637:SF241">
    <property type="entry name" value="NEMATODE CUTICLE COLLAGEN N-TERMINAL DOMAIN-CONTAINING PROTEIN"/>
    <property type="match status" value="1"/>
</dbReference>